<dbReference type="InterPro" id="IPR000709">
    <property type="entry name" value="Leu_Ile_Val-bd"/>
</dbReference>
<dbReference type="InterPro" id="IPR028082">
    <property type="entry name" value="Peripla_BP_I"/>
</dbReference>
<dbReference type="SUPFAM" id="SSF53822">
    <property type="entry name" value="Periplasmic binding protein-like I"/>
    <property type="match status" value="1"/>
</dbReference>
<comment type="caution">
    <text evidence="7">The sequence shown here is derived from an EMBL/GenBank/DDBJ whole genome shotgun (WGS) entry which is preliminary data.</text>
</comment>
<dbReference type="GO" id="GO:0006865">
    <property type="term" value="P:amino acid transport"/>
    <property type="evidence" value="ECO:0007669"/>
    <property type="project" value="UniProtKB-KW"/>
</dbReference>
<name>A0A845MDD4_9PROT</name>
<evidence type="ECO:0000256" key="4">
    <source>
        <dbReference type="ARBA" id="ARBA00022970"/>
    </source>
</evidence>
<dbReference type="PROSITE" id="PS51318">
    <property type="entry name" value="TAT"/>
    <property type="match status" value="1"/>
</dbReference>
<keyword evidence="4" id="KW-0029">Amino-acid transport</keyword>
<dbReference type="AlphaFoldDB" id="A0A845MDD4"/>
<feature type="signal peptide" evidence="5">
    <location>
        <begin position="1"/>
        <end position="30"/>
    </location>
</feature>
<dbReference type="Gene3D" id="3.40.50.2300">
    <property type="match status" value="2"/>
</dbReference>
<keyword evidence="8" id="KW-1185">Reference proteome</keyword>
<keyword evidence="2" id="KW-0813">Transport</keyword>
<dbReference type="PANTHER" id="PTHR47235">
    <property type="entry name" value="BLR6548 PROTEIN"/>
    <property type="match status" value="1"/>
</dbReference>
<evidence type="ECO:0000256" key="5">
    <source>
        <dbReference type="SAM" id="SignalP"/>
    </source>
</evidence>
<reference evidence="7 8" key="1">
    <citation type="journal article" date="2014" name="Int. J. Syst. Evol. Microbiol.">
        <title>Sneathiella chungangensis sp. nov., isolated from a marine sand, and emended description of the genus Sneathiella.</title>
        <authorList>
            <person name="Siamphan C."/>
            <person name="Kim H."/>
            <person name="Lee J.S."/>
            <person name="Kim W."/>
        </authorList>
    </citation>
    <scope>NUCLEOTIDE SEQUENCE [LARGE SCALE GENOMIC DNA]</scope>
    <source>
        <strain evidence="7 8">KCTC 32476</strain>
    </source>
</reference>
<accession>A0A845MDD4</accession>
<organism evidence="7 8">
    <name type="scientific">Sneathiella chungangensis</name>
    <dbReference type="NCBI Taxonomy" id="1418234"/>
    <lineage>
        <taxon>Bacteria</taxon>
        <taxon>Pseudomonadati</taxon>
        <taxon>Pseudomonadota</taxon>
        <taxon>Alphaproteobacteria</taxon>
        <taxon>Sneathiellales</taxon>
        <taxon>Sneathiellaceae</taxon>
        <taxon>Sneathiella</taxon>
    </lineage>
</organism>
<dbReference type="RefSeq" id="WP_161338140.1">
    <property type="nucleotide sequence ID" value="NZ_JBHSDG010000001.1"/>
</dbReference>
<proteinExistence type="inferred from homology"/>
<evidence type="ECO:0000313" key="8">
    <source>
        <dbReference type="Proteomes" id="UP000445696"/>
    </source>
</evidence>
<dbReference type="PRINTS" id="PR00337">
    <property type="entry name" value="LEUILEVALBP"/>
</dbReference>
<protein>
    <submittedName>
        <fullName evidence="7">ABC transporter substrate-binding protein</fullName>
    </submittedName>
</protein>
<feature type="domain" description="Leucine-binding protein" evidence="6">
    <location>
        <begin position="39"/>
        <end position="371"/>
    </location>
</feature>
<dbReference type="Proteomes" id="UP000445696">
    <property type="component" value="Unassembled WGS sequence"/>
</dbReference>
<dbReference type="EMBL" id="WTVA01000002">
    <property type="protein sequence ID" value="MZR21695.1"/>
    <property type="molecule type" value="Genomic_DNA"/>
</dbReference>
<dbReference type="InterPro" id="IPR028081">
    <property type="entry name" value="Leu-bd"/>
</dbReference>
<gene>
    <name evidence="7" type="ORF">GQF03_05080</name>
</gene>
<evidence type="ECO:0000256" key="1">
    <source>
        <dbReference type="ARBA" id="ARBA00010062"/>
    </source>
</evidence>
<dbReference type="Pfam" id="PF13458">
    <property type="entry name" value="Peripla_BP_6"/>
    <property type="match status" value="1"/>
</dbReference>
<evidence type="ECO:0000256" key="2">
    <source>
        <dbReference type="ARBA" id="ARBA00022448"/>
    </source>
</evidence>
<feature type="chain" id="PRO_5032921876" evidence="5">
    <location>
        <begin position="31"/>
        <end position="397"/>
    </location>
</feature>
<evidence type="ECO:0000259" key="6">
    <source>
        <dbReference type="Pfam" id="PF13458"/>
    </source>
</evidence>
<dbReference type="PANTHER" id="PTHR47235:SF1">
    <property type="entry name" value="BLR6548 PROTEIN"/>
    <property type="match status" value="1"/>
</dbReference>
<dbReference type="CDD" id="cd06343">
    <property type="entry name" value="PBP1_ABC_ligand_binding-like"/>
    <property type="match status" value="1"/>
</dbReference>
<comment type="similarity">
    <text evidence="1">Belongs to the leucine-binding protein family.</text>
</comment>
<dbReference type="InterPro" id="IPR006311">
    <property type="entry name" value="TAT_signal"/>
</dbReference>
<evidence type="ECO:0000256" key="3">
    <source>
        <dbReference type="ARBA" id="ARBA00022729"/>
    </source>
</evidence>
<dbReference type="OrthoDB" id="9791590at2"/>
<keyword evidence="3 5" id="KW-0732">Signal</keyword>
<evidence type="ECO:0000313" key="7">
    <source>
        <dbReference type="EMBL" id="MZR21695.1"/>
    </source>
</evidence>
<sequence>MKRRSFLHLSLTAAATVVAAFAGSMSIASADQGIYDDKIVLGSHQPLSGPVALWGVPVTNGMRMAVDEANEKGGVNGRMIELIVEDSAYQQNKAAQAGDKLLKKDKVFALVGALGTPTNMVTMPRALKMGVMNIFPVTAANEMYEPYHKLKFGGFTPYSDQMQAAVKYFVENKGIKKIGVLYQDDDFGKNVLHGCENQAKDMGLPEVIKTNFKRGSKDFSSQIAQLKSEGVELVCLGTIIGETIGSMATAKKIGYDPIFVVSSAGYVPENISLAKGLTEGLYGTSQTPIPYYDEATPEVKAWMDDYKKRFGDDAVLQSIAGYDAMNVFIMALEKAGPDLTAEKAAEAIESIKDYQSIFGGAPYSFSAEDHLGPDARNSARLSQVVGDRWKLIGPISY</sequence>